<evidence type="ECO:0000313" key="1">
    <source>
        <dbReference type="EMBL" id="KAI7962992.1"/>
    </source>
</evidence>
<reference evidence="2" key="1">
    <citation type="journal article" date="2018" name="BMC Genomics">
        <title>Genomic insights into host adaptation between the wheat stripe rust pathogen (Puccinia striiformis f. sp. tritici) and the barley stripe rust pathogen (Puccinia striiformis f. sp. hordei).</title>
        <authorList>
            <person name="Xia C."/>
            <person name="Wang M."/>
            <person name="Yin C."/>
            <person name="Cornejo O.E."/>
            <person name="Hulbert S.H."/>
            <person name="Chen X."/>
        </authorList>
    </citation>
    <scope>NUCLEOTIDE SEQUENCE [LARGE SCALE GENOMIC DNA]</scope>
    <source>
        <strain evidence="2">93-210</strain>
    </source>
</reference>
<keyword evidence="2" id="KW-1185">Reference proteome</keyword>
<organism evidence="1 2">
    <name type="scientific">Puccinia striiformis f. sp. tritici</name>
    <dbReference type="NCBI Taxonomy" id="168172"/>
    <lineage>
        <taxon>Eukaryota</taxon>
        <taxon>Fungi</taxon>
        <taxon>Dikarya</taxon>
        <taxon>Basidiomycota</taxon>
        <taxon>Pucciniomycotina</taxon>
        <taxon>Pucciniomycetes</taxon>
        <taxon>Pucciniales</taxon>
        <taxon>Pucciniaceae</taxon>
        <taxon>Puccinia</taxon>
    </lineage>
</organism>
<reference evidence="1 2" key="3">
    <citation type="journal article" date="2022" name="Microbiol. Spectr.">
        <title>Folding features and dynamics of 3D genome architecture in plant fungal pathogens.</title>
        <authorList>
            <person name="Xia C."/>
        </authorList>
    </citation>
    <scope>NUCLEOTIDE SEQUENCE [LARGE SCALE GENOMIC DNA]</scope>
    <source>
        <strain evidence="1 2">93-210</strain>
    </source>
</reference>
<gene>
    <name evidence="1" type="ORF">MJO28_001086</name>
</gene>
<comment type="caution">
    <text evidence="1">The sequence shown here is derived from an EMBL/GenBank/DDBJ whole genome shotgun (WGS) entry which is preliminary data.</text>
</comment>
<evidence type="ECO:0000313" key="2">
    <source>
        <dbReference type="Proteomes" id="UP001060170"/>
    </source>
</evidence>
<name>A0ACC0EZT8_9BASI</name>
<dbReference type="Proteomes" id="UP001060170">
    <property type="component" value="Chromosome 1"/>
</dbReference>
<accession>A0ACC0EZT8</accession>
<reference evidence="2" key="2">
    <citation type="journal article" date="2018" name="Mol. Plant Microbe Interact.">
        <title>Genome sequence resources for the wheat stripe rust pathogen (Puccinia striiformis f. sp. tritici) and the barley stripe rust pathogen (Puccinia striiformis f. sp. hordei).</title>
        <authorList>
            <person name="Xia C."/>
            <person name="Wang M."/>
            <person name="Yin C."/>
            <person name="Cornejo O.E."/>
            <person name="Hulbert S.H."/>
            <person name="Chen X."/>
        </authorList>
    </citation>
    <scope>NUCLEOTIDE SEQUENCE [LARGE SCALE GENOMIC DNA]</scope>
    <source>
        <strain evidence="2">93-210</strain>
    </source>
</reference>
<sequence length="101" mass="11518">MEINTLPSMTDRFRTPKSLGLLLPICNFKTPSDFDYKTSCCNGDLLRIIQLGMTLCNENGRKPEGKCVWQFNFCFNLNDDMYAPDSIELLQTSGPNSKRDE</sequence>
<dbReference type="EMBL" id="CM045865">
    <property type="protein sequence ID" value="KAI7962992.1"/>
    <property type="molecule type" value="Genomic_DNA"/>
</dbReference>
<protein>
    <submittedName>
        <fullName evidence="1">Uncharacterized protein</fullName>
    </submittedName>
</protein>
<proteinExistence type="predicted"/>